<proteinExistence type="predicted"/>
<dbReference type="Proteomes" id="UP000789366">
    <property type="component" value="Unassembled WGS sequence"/>
</dbReference>
<evidence type="ECO:0000313" key="1">
    <source>
        <dbReference type="EMBL" id="CAG8742612.1"/>
    </source>
</evidence>
<sequence>CLKQLLHSSNVSLHELMNEIHQLLDLQDKKKEYNFWKLAISCINNQKKTNFLFKKVDECLERILTPVILQKQCDEINQSIYYKVIKILENDIEADKFYNEENLVEETAPSITYLCAFSCDNQDFFEESLNMLQQRKEFTEQISDSSEDSSSDKGNSNKENQEFVLLNPKKRCSK</sequence>
<gene>
    <name evidence="1" type="ORF">SPELUC_LOCUS13919</name>
</gene>
<keyword evidence="2" id="KW-1185">Reference proteome</keyword>
<evidence type="ECO:0000313" key="2">
    <source>
        <dbReference type="Proteomes" id="UP000789366"/>
    </source>
</evidence>
<feature type="non-terminal residue" evidence="1">
    <location>
        <position position="174"/>
    </location>
</feature>
<name>A0ACA9QC73_9GLOM</name>
<organism evidence="1 2">
    <name type="scientific">Cetraspora pellucida</name>
    <dbReference type="NCBI Taxonomy" id="1433469"/>
    <lineage>
        <taxon>Eukaryota</taxon>
        <taxon>Fungi</taxon>
        <taxon>Fungi incertae sedis</taxon>
        <taxon>Mucoromycota</taxon>
        <taxon>Glomeromycotina</taxon>
        <taxon>Glomeromycetes</taxon>
        <taxon>Diversisporales</taxon>
        <taxon>Gigasporaceae</taxon>
        <taxon>Cetraspora</taxon>
    </lineage>
</organism>
<feature type="non-terminal residue" evidence="1">
    <location>
        <position position="1"/>
    </location>
</feature>
<accession>A0ACA9QC73</accession>
<protein>
    <submittedName>
        <fullName evidence="1">14238_t:CDS:1</fullName>
    </submittedName>
</protein>
<dbReference type="EMBL" id="CAJVPW010038668">
    <property type="protein sequence ID" value="CAG8742612.1"/>
    <property type="molecule type" value="Genomic_DNA"/>
</dbReference>
<reference evidence="1" key="1">
    <citation type="submission" date="2021-06" db="EMBL/GenBank/DDBJ databases">
        <authorList>
            <person name="Kallberg Y."/>
            <person name="Tangrot J."/>
            <person name="Rosling A."/>
        </authorList>
    </citation>
    <scope>NUCLEOTIDE SEQUENCE</scope>
    <source>
        <strain evidence="1">28 12/20/2015</strain>
    </source>
</reference>
<comment type="caution">
    <text evidence="1">The sequence shown here is derived from an EMBL/GenBank/DDBJ whole genome shotgun (WGS) entry which is preliminary data.</text>
</comment>